<evidence type="ECO:0000256" key="4">
    <source>
        <dbReference type="SAM" id="Coils"/>
    </source>
</evidence>
<organism evidence="6 7">
    <name type="scientific">Phytophthora infestans</name>
    <name type="common">Potato late blight agent</name>
    <name type="synonym">Botrytis infestans</name>
    <dbReference type="NCBI Taxonomy" id="4787"/>
    <lineage>
        <taxon>Eukaryota</taxon>
        <taxon>Sar</taxon>
        <taxon>Stramenopiles</taxon>
        <taxon>Oomycota</taxon>
        <taxon>Peronosporomycetes</taxon>
        <taxon>Peronosporales</taxon>
        <taxon>Peronosporaceae</taxon>
        <taxon>Phytophthora</taxon>
    </lineage>
</organism>
<dbReference type="GO" id="GO:0043015">
    <property type="term" value="F:gamma-tubulin binding"/>
    <property type="evidence" value="ECO:0007669"/>
    <property type="project" value="TreeGrafter"/>
</dbReference>
<dbReference type="SUPFAM" id="SSF50978">
    <property type="entry name" value="WD40 repeat-like"/>
    <property type="match status" value="1"/>
</dbReference>
<feature type="coiled-coil region" evidence="4">
    <location>
        <begin position="492"/>
        <end position="541"/>
    </location>
</feature>
<dbReference type="PROSITE" id="PS50082">
    <property type="entry name" value="WD_REPEATS_2"/>
    <property type="match status" value="2"/>
</dbReference>
<dbReference type="GO" id="GO:0007020">
    <property type="term" value="P:microtubule nucleation"/>
    <property type="evidence" value="ECO:0007669"/>
    <property type="project" value="TreeGrafter"/>
</dbReference>
<evidence type="ECO:0000256" key="2">
    <source>
        <dbReference type="ARBA" id="ARBA00022737"/>
    </source>
</evidence>
<evidence type="ECO:0000313" key="7">
    <source>
        <dbReference type="Proteomes" id="UP000602510"/>
    </source>
</evidence>
<dbReference type="GO" id="GO:0005814">
    <property type="term" value="C:centriole"/>
    <property type="evidence" value="ECO:0007669"/>
    <property type="project" value="TreeGrafter"/>
</dbReference>
<keyword evidence="1 3" id="KW-0853">WD repeat</keyword>
<dbReference type="InterPro" id="IPR015943">
    <property type="entry name" value="WD40/YVTN_repeat-like_dom_sf"/>
</dbReference>
<accession>A0A833WIC6</accession>
<dbReference type="Pfam" id="PF00400">
    <property type="entry name" value="WD40"/>
    <property type="match status" value="2"/>
</dbReference>
<protein>
    <submittedName>
        <fullName evidence="6">WD domain G-beta repeat</fullName>
    </submittedName>
</protein>
<feature type="repeat" description="WD" evidence="3">
    <location>
        <begin position="210"/>
        <end position="232"/>
    </location>
</feature>
<dbReference type="Gene3D" id="2.130.10.10">
    <property type="entry name" value="YVTN repeat-like/Quinoprotein amine dehydrogenase"/>
    <property type="match status" value="2"/>
</dbReference>
<comment type="caution">
    <text evidence="6">The sequence shown here is derived from an EMBL/GenBank/DDBJ whole genome shotgun (WGS) entry which is preliminary data.</text>
</comment>
<name>A0A833WIC6_PHYIN</name>
<dbReference type="GO" id="GO:0036064">
    <property type="term" value="C:ciliary basal body"/>
    <property type="evidence" value="ECO:0007669"/>
    <property type="project" value="TreeGrafter"/>
</dbReference>
<evidence type="ECO:0000313" key="6">
    <source>
        <dbReference type="EMBL" id="KAF4036320.1"/>
    </source>
</evidence>
<feature type="repeat" description="WD" evidence="3">
    <location>
        <begin position="106"/>
        <end position="140"/>
    </location>
</feature>
<feature type="compositionally biased region" description="Polar residues" evidence="5">
    <location>
        <begin position="417"/>
        <end position="435"/>
    </location>
</feature>
<dbReference type="EMBL" id="WSZM01000269">
    <property type="protein sequence ID" value="KAF4036320.1"/>
    <property type="molecule type" value="Genomic_DNA"/>
</dbReference>
<dbReference type="GO" id="GO:0005813">
    <property type="term" value="C:centrosome"/>
    <property type="evidence" value="ECO:0007669"/>
    <property type="project" value="TreeGrafter"/>
</dbReference>
<dbReference type="InterPro" id="IPR019775">
    <property type="entry name" value="WD40_repeat_CS"/>
</dbReference>
<sequence length="552" mass="59616">MHTVAIKTNCSHIRETTHPRYGVKAMFLCCAAGLVTKTFEVTSETITHQRTLSLLNADVSCARYNHNGRILASSSVEGGICLNVASSGELLSRFFNPGEAPANRRVNAVQFSSGSRFLASGGNDGCVRLWDLKTQETMQTYNISASVVTSVAFSGYKDEFIVGGSASGAISVCDVQTAETAGFLTVDPAHGVHKVMTIQASPHPYARHTLGSTYSDGSVRVWDLSTGQLKAEFVRQHEAPATSLTLSPVSKVLLATGGLDGRVIFYDTLQRKYGTKLRSLDLEQPVSSLALCADGKTLAVGTTTGEILVYDLRGAITPLFSTLVHETSGVHSLQFSPPPSDVVTTGVIPEGVPVVSAEHVSPCKGETLQEIAVRKLEALGMGSPTRKHEDKPGLVHSSPPSSPTRFATRIAEPSEPASPQSHSNGFATPTQSSPSRPFANARSELATVQGSMDERWQSKSSAVSSLLSALSRRLSEQTSDAFSPSKQINFGKSKLRAEVQRLREEMELRRQEEIDQLSTLLENLMDRFDAIVEENRSLREENEWLKSHVPAS</sequence>
<evidence type="ECO:0000256" key="5">
    <source>
        <dbReference type="SAM" id="MobiDB-lite"/>
    </source>
</evidence>
<reference evidence="6" key="1">
    <citation type="submission" date="2020-04" db="EMBL/GenBank/DDBJ databases">
        <title>Hybrid Assembly of Korean Phytophthora infestans isolates.</title>
        <authorList>
            <person name="Prokchorchik M."/>
            <person name="Lee Y."/>
            <person name="Seo J."/>
            <person name="Cho J.-H."/>
            <person name="Park Y.-E."/>
            <person name="Jang D.-C."/>
            <person name="Im J.-S."/>
            <person name="Choi J.-G."/>
            <person name="Park H.-J."/>
            <person name="Lee G.-B."/>
            <person name="Lee Y.-G."/>
            <person name="Hong S.-Y."/>
            <person name="Cho K."/>
            <person name="Sohn K.H."/>
        </authorList>
    </citation>
    <scope>NUCLEOTIDE SEQUENCE</scope>
    <source>
        <strain evidence="6">KR_1_A1</strain>
    </source>
</reference>
<dbReference type="InterPro" id="IPR052818">
    <property type="entry name" value="NEDD1_Spindle_Assembly"/>
</dbReference>
<dbReference type="PANTHER" id="PTHR44414">
    <property type="entry name" value="PROTEIN NEDD1"/>
    <property type="match status" value="1"/>
</dbReference>
<dbReference type="GO" id="GO:0005737">
    <property type="term" value="C:cytoplasm"/>
    <property type="evidence" value="ECO:0007669"/>
    <property type="project" value="TreeGrafter"/>
</dbReference>
<keyword evidence="4" id="KW-0175">Coiled coil</keyword>
<dbReference type="GO" id="GO:0000278">
    <property type="term" value="P:mitotic cell cycle"/>
    <property type="evidence" value="ECO:0007669"/>
    <property type="project" value="TreeGrafter"/>
</dbReference>
<feature type="region of interest" description="Disordered" evidence="5">
    <location>
        <begin position="382"/>
        <end position="439"/>
    </location>
</feature>
<evidence type="ECO:0000256" key="1">
    <source>
        <dbReference type="ARBA" id="ARBA00022574"/>
    </source>
</evidence>
<evidence type="ECO:0000256" key="3">
    <source>
        <dbReference type="PROSITE-ProRule" id="PRU00221"/>
    </source>
</evidence>
<gene>
    <name evidence="6" type="ORF">GN244_ATG11587</name>
</gene>
<dbReference type="Proteomes" id="UP000602510">
    <property type="component" value="Unassembled WGS sequence"/>
</dbReference>
<dbReference type="InterPro" id="IPR036322">
    <property type="entry name" value="WD40_repeat_dom_sf"/>
</dbReference>
<dbReference type="PANTHER" id="PTHR44414:SF1">
    <property type="entry name" value="PROTEIN NEDD1"/>
    <property type="match status" value="1"/>
</dbReference>
<dbReference type="SMART" id="SM00320">
    <property type="entry name" value="WD40"/>
    <property type="match status" value="6"/>
</dbReference>
<dbReference type="InterPro" id="IPR001680">
    <property type="entry name" value="WD40_rpt"/>
</dbReference>
<dbReference type="AlphaFoldDB" id="A0A833WIC6"/>
<proteinExistence type="predicted"/>
<keyword evidence="2" id="KW-0677">Repeat</keyword>
<dbReference type="PROSITE" id="PS00678">
    <property type="entry name" value="WD_REPEATS_1"/>
    <property type="match status" value="1"/>
</dbReference>
<dbReference type="PROSITE" id="PS50294">
    <property type="entry name" value="WD_REPEATS_REGION"/>
    <property type="match status" value="1"/>
</dbReference>
<keyword evidence="7" id="KW-1185">Reference proteome</keyword>
<dbReference type="GO" id="GO:0000922">
    <property type="term" value="C:spindle pole"/>
    <property type="evidence" value="ECO:0007669"/>
    <property type="project" value="TreeGrafter"/>
</dbReference>